<name>A0AAN6QKJ0_9PEZI</name>
<proteinExistence type="predicted"/>
<organism evidence="1 2">
    <name type="scientific">Friedmanniomyces endolithicus</name>
    <dbReference type="NCBI Taxonomy" id="329885"/>
    <lineage>
        <taxon>Eukaryota</taxon>
        <taxon>Fungi</taxon>
        <taxon>Dikarya</taxon>
        <taxon>Ascomycota</taxon>
        <taxon>Pezizomycotina</taxon>
        <taxon>Dothideomycetes</taxon>
        <taxon>Dothideomycetidae</taxon>
        <taxon>Mycosphaerellales</taxon>
        <taxon>Teratosphaeriaceae</taxon>
        <taxon>Friedmanniomyces</taxon>
    </lineage>
</organism>
<keyword evidence="2" id="KW-1185">Reference proteome</keyword>
<sequence>MSTETASVASVTPSYRRNGKLFSCEPVHVANYVATMVLPFAADAPAVTNQSNASITLLPARITWSRAHPNTLSSLIGATLERSGESSGKYRDELAGFVGLPPSQPSGVSRPWSYLAIPETTYGSAVQ</sequence>
<accession>A0AAN6QKJ0</accession>
<gene>
    <name evidence="1" type="ORF">LTR91_016561</name>
</gene>
<evidence type="ECO:0000313" key="1">
    <source>
        <dbReference type="EMBL" id="KAK0968836.1"/>
    </source>
</evidence>
<evidence type="ECO:0000313" key="2">
    <source>
        <dbReference type="Proteomes" id="UP001175353"/>
    </source>
</evidence>
<protein>
    <submittedName>
        <fullName evidence="1">Uncharacterized protein</fullName>
    </submittedName>
</protein>
<dbReference type="AlphaFoldDB" id="A0AAN6QKJ0"/>
<reference evidence="1" key="1">
    <citation type="submission" date="2023-06" db="EMBL/GenBank/DDBJ databases">
        <title>Black Yeasts Isolated from many extreme environments.</title>
        <authorList>
            <person name="Coleine C."/>
            <person name="Stajich J.E."/>
            <person name="Selbmann L."/>
        </authorList>
    </citation>
    <scope>NUCLEOTIDE SEQUENCE</scope>
    <source>
        <strain evidence="1">CCFEE 5200</strain>
    </source>
</reference>
<comment type="caution">
    <text evidence="1">The sequence shown here is derived from an EMBL/GenBank/DDBJ whole genome shotgun (WGS) entry which is preliminary data.</text>
</comment>
<dbReference type="Proteomes" id="UP001175353">
    <property type="component" value="Unassembled WGS sequence"/>
</dbReference>
<dbReference type="EMBL" id="JAUJLE010000203">
    <property type="protein sequence ID" value="KAK0968836.1"/>
    <property type="molecule type" value="Genomic_DNA"/>
</dbReference>